<keyword evidence="5 8" id="KW-0812">Transmembrane</keyword>
<dbReference type="PANTHER" id="PTHR36838:SF1">
    <property type="entry name" value="SLR1864 PROTEIN"/>
    <property type="match status" value="1"/>
</dbReference>
<feature type="transmembrane region" description="Helical" evidence="8">
    <location>
        <begin position="134"/>
        <end position="156"/>
    </location>
</feature>
<reference evidence="9" key="2">
    <citation type="journal article" date="2021" name="PeerJ">
        <title>Extensive microbial diversity within the chicken gut microbiome revealed by metagenomics and culture.</title>
        <authorList>
            <person name="Gilroy R."/>
            <person name="Ravi A."/>
            <person name="Getino M."/>
            <person name="Pursley I."/>
            <person name="Horton D.L."/>
            <person name="Alikhan N.F."/>
            <person name="Baker D."/>
            <person name="Gharbi K."/>
            <person name="Hall N."/>
            <person name="Watson M."/>
            <person name="Adriaenssens E.M."/>
            <person name="Foster-Nyarko E."/>
            <person name="Jarju S."/>
            <person name="Secka A."/>
            <person name="Antonio M."/>
            <person name="Oren A."/>
            <person name="Chaudhuri R.R."/>
            <person name="La Ragione R."/>
            <person name="Hildebrand F."/>
            <person name="Pallen M.J."/>
        </authorList>
    </citation>
    <scope>NUCLEOTIDE SEQUENCE</scope>
    <source>
        <strain evidence="9">10406</strain>
    </source>
</reference>
<evidence type="ECO:0000256" key="1">
    <source>
        <dbReference type="ARBA" id="ARBA00004651"/>
    </source>
</evidence>
<dbReference type="Gene3D" id="1.20.1530.20">
    <property type="match status" value="1"/>
</dbReference>
<dbReference type="PANTHER" id="PTHR36838">
    <property type="entry name" value="AUXIN EFFLUX CARRIER FAMILY PROTEIN"/>
    <property type="match status" value="1"/>
</dbReference>
<comment type="similarity">
    <text evidence="2">Belongs to the auxin efflux carrier (TC 2.A.69) family.</text>
</comment>
<dbReference type="GO" id="GO:0055085">
    <property type="term" value="P:transmembrane transport"/>
    <property type="evidence" value="ECO:0007669"/>
    <property type="project" value="InterPro"/>
</dbReference>
<dbReference type="EMBL" id="DVOE01000010">
    <property type="protein sequence ID" value="HIU98364.1"/>
    <property type="molecule type" value="Genomic_DNA"/>
</dbReference>
<accession>A0A9D1N8G6</accession>
<dbReference type="GO" id="GO:0005886">
    <property type="term" value="C:plasma membrane"/>
    <property type="evidence" value="ECO:0007669"/>
    <property type="project" value="UniProtKB-SubCell"/>
</dbReference>
<name>A0A9D1N8G6_9FIRM</name>
<evidence type="ECO:0000256" key="2">
    <source>
        <dbReference type="ARBA" id="ARBA00010145"/>
    </source>
</evidence>
<feature type="transmembrane region" description="Helical" evidence="8">
    <location>
        <begin position="6"/>
        <end position="24"/>
    </location>
</feature>
<feature type="transmembrane region" description="Helical" evidence="8">
    <location>
        <begin position="67"/>
        <end position="90"/>
    </location>
</feature>
<feature type="transmembrane region" description="Helical" evidence="8">
    <location>
        <begin position="162"/>
        <end position="185"/>
    </location>
</feature>
<dbReference type="InterPro" id="IPR038770">
    <property type="entry name" value="Na+/solute_symporter_sf"/>
</dbReference>
<evidence type="ECO:0000256" key="8">
    <source>
        <dbReference type="SAM" id="Phobius"/>
    </source>
</evidence>
<keyword evidence="7 8" id="KW-0472">Membrane</keyword>
<feature type="transmembrane region" description="Helical" evidence="8">
    <location>
        <begin position="291"/>
        <end position="311"/>
    </location>
</feature>
<feature type="transmembrane region" description="Helical" evidence="8">
    <location>
        <begin position="229"/>
        <end position="251"/>
    </location>
</feature>
<feature type="transmembrane region" description="Helical" evidence="8">
    <location>
        <begin position="197"/>
        <end position="217"/>
    </location>
</feature>
<evidence type="ECO:0000256" key="4">
    <source>
        <dbReference type="ARBA" id="ARBA00022475"/>
    </source>
</evidence>
<comment type="subcellular location">
    <subcellularLocation>
        <location evidence="1">Cell membrane</location>
        <topology evidence="1">Multi-pass membrane protein</topology>
    </subcellularLocation>
</comment>
<organism evidence="9 10">
    <name type="scientific">Candidatus Limadaptatus stercoripullorum</name>
    <dbReference type="NCBI Taxonomy" id="2840846"/>
    <lineage>
        <taxon>Bacteria</taxon>
        <taxon>Bacillati</taxon>
        <taxon>Bacillota</taxon>
        <taxon>Clostridia</taxon>
        <taxon>Eubacteriales</taxon>
        <taxon>Candidatus Limadaptatus</taxon>
    </lineage>
</organism>
<evidence type="ECO:0000313" key="10">
    <source>
        <dbReference type="Proteomes" id="UP000886857"/>
    </source>
</evidence>
<keyword evidence="6 8" id="KW-1133">Transmembrane helix</keyword>
<dbReference type="AlphaFoldDB" id="A0A9D1N8G6"/>
<comment type="caution">
    <text evidence="9">The sequence shown here is derived from an EMBL/GenBank/DDBJ whole genome shotgun (WGS) entry which is preliminary data.</text>
</comment>
<proteinExistence type="inferred from homology"/>
<dbReference type="Pfam" id="PF03547">
    <property type="entry name" value="Mem_trans"/>
    <property type="match status" value="1"/>
</dbReference>
<evidence type="ECO:0000256" key="3">
    <source>
        <dbReference type="ARBA" id="ARBA00022448"/>
    </source>
</evidence>
<protein>
    <submittedName>
        <fullName evidence="9">AEC family transporter</fullName>
    </submittedName>
</protein>
<feature type="transmembrane region" description="Helical" evidence="8">
    <location>
        <begin position="36"/>
        <end position="55"/>
    </location>
</feature>
<evidence type="ECO:0000256" key="6">
    <source>
        <dbReference type="ARBA" id="ARBA00022989"/>
    </source>
</evidence>
<evidence type="ECO:0000256" key="7">
    <source>
        <dbReference type="ARBA" id="ARBA00023136"/>
    </source>
</evidence>
<keyword evidence="4" id="KW-1003">Cell membrane</keyword>
<dbReference type="Proteomes" id="UP000886857">
    <property type="component" value="Unassembled WGS sequence"/>
</dbReference>
<sequence length="344" mass="37473">MEFGTTAVTVLLLVAMAIPGFILVKAKVIKPHAISYFSAVLLYASQPFLSIRSFLQADYTPELAVNLGIVFLFSLLAQGLLFGVLWAILARKFDDPADSRRLLEEGFLAPHAAIKDEGLAALASRCAKGRACRVFVLAATFGNVGFFGVPVLQMLFPLAPETIAYSAVFIVSMNLMCWTLGSYLLTGDKKYISLKKAILNPQMIALIIALPLFFTGVTSDDLPDAVNKVISFLADMTAPLCMIILGMRFAVAPVRELFTDIKVYISVFIKVLVFPLAVYLVLLPFKSMDEMMKISLVILSGMPSASINLNLAELYGADQKTAANNILLSTLLSILTIPLIMLLF</sequence>
<dbReference type="InterPro" id="IPR004776">
    <property type="entry name" value="Mem_transp_PIN-like"/>
</dbReference>
<gene>
    <name evidence="9" type="ORF">IAC73_00795</name>
</gene>
<keyword evidence="3" id="KW-0813">Transport</keyword>
<feature type="transmembrane region" description="Helical" evidence="8">
    <location>
        <begin position="323"/>
        <end position="343"/>
    </location>
</feature>
<evidence type="ECO:0000313" key="9">
    <source>
        <dbReference type="EMBL" id="HIU98364.1"/>
    </source>
</evidence>
<evidence type="ECO:0000256" key="5">
    <source>
        <dbReference type="ARBA" id="ARBA00022692"/>
    </source>
</evidence>
<reference evidence="9" key="1">
    <citation type="submission" date="2020-10" db="EMBL/GenBank/DDBJ databases">
        <authorList>
            <person name="Gilroy R."/>
        </authorList>
    </citation>
    <scope>NUCLEOTIDE SEQUENCE</scope>
    <source>
        <strain evidence="9">10406</strain>
    </source>
</reference>
<feature type="transmembrane region" description="Helical" evidence="8">
    <location>
        <begin position="263"/>
        <end position="285"/>
    </location>
</feature>